<keyword evidence="7" id="KW-1185">Reference proteome</keyword>
<dbReference type="SMART" id="SM00342">
    <property type="entry name" value="HTH_ARAC"/>
    <property type="match status" value="1"/>
</dbReference>
<comment type="caution">
    <text evidence="6">The sequence shown here is derived from an EMBL/GenBank/DDBJ whole genome shotgun (WGS) entry which is preliminary data.</text>
</comment>
<dbReference type="AlphaFoldDB" id="A0A9W6QHH4"/>
<reference evidence="6" key="1">
    <citation type="submission" date="2023-02" db="EMBL/GenBank/DDBJ databases">
        <title>Actinokineospora globicatena NBRC 15670.</title>
        <authorList>
            <person name="Ichikawa N."/>
            <person name="Sato H."/>
            <person name="Tonouchi N."/>
        </authorList>
    </citation>
    <scope>NUCLEOTIDE SEQUENCE</scope>
    <source>
        <strain evidence="6">NBRC 15670</strain>
    </source>
</reference>
<gene>
    <name evidence="6" type="ORF">Aglo03_03030</name>
</gene>
<dbReference type="PROSITE" id="PS00041">
    <property type="entry name" value="HTH_ARAC_FAMILY_1"/>
    <property type="match status" value="1"/>
</dbReference>
<dbReference type="InterPro" id="IPR018062">
    <property type="entry name" value="HTH_AraC-typ_CS"/>
</dbReference>
<dbReference type="SUPFAM" id="SSF46689">
    <property type="entry name" value="Homeodomain-like"/>
    <property type="match status" value="2"/>
</dbReference>
<dbReference type="InterPro" id="IPR009057">
    <property type="entry name" value="Homeodomain-like_sf"/>
</dbReference>
<feature type="domain" description="HTH araC/xylS-type" evidence="5">
    <location>
        <begin position="232"/>
        <end position="333"/>
    </location>
</feature>
<dbReference type="PANTHER" id="PTHR46796">
    <property type="entry name" value="HTH-TYPE TRANSCRIPTIONAL ACTIVATOR RHAS-RELATED"/>
    <property type="match status" value="1"/>
</dbReference>
<organism evidence="6 7">
    <name type="scientific">Actinokineospora globicatena</name>
    <dbReference type="NCBI Taxonomy" id="103729"/>
    <lineage>
        <taxon>Bacteria</taxon>
        <taxon>Bacillati</taxon>
        <taxon>Actinomycetota</taxon>
        <taxon>Actinomycetes</taxon>
        <taxon>Pseudonocardiales</taxon>
        <taxon>Pseudonocardiaceae</taxon>
        <taxon>Actinokineospora</taxon>
    </lineage>
</organism>
<dbReference type="RefSeq" id="WP_285606800.1">
    <property type="nucleotide sequence ID" value="NZ_BSSD01000001.1"/>
</dbReference>
<proteinExistence type="predicted"/>
<sequence>MTFRPRAPSTVGALPGPRGPVRTRFETDDPDLAHQYLVETLDHDLRVGTLDGGSLCHQRATGGRFVVDDLRLPFELSFSAESPGPLIVQLWAGHAERTLGSDHAQLAPGDVLVHAGAGQRFAARSSMALLRSVTFDPALLAEVAGGDPRFTGYRPVSAVAAGRWQRMVAYLVDDVLGEDAQGDDRVGEPVSPLVLSNAARLLAATALSTFPSTTAHATTGADRHDAYPPTLRRAIAYLEDNAARDISLADVAAASRVTVRAVQMAFRRHLDTTPLAYLRRVRLDHAHRELRSAAPGEDTVTAVAARWGFFNAGRFTGYYREAFGVLPSQTLQN</sequence>
<dbReference type="GO" id="GO:0003700">
    <property type="term" value="F:DNA-binding transcription factor activity"/>
    <property type="evidence" value="ECO:0007669"/>
    <property type="project" value="InterPro"/>
</dbReference>
<feature type="region of interest" description="Disordered" evidence="4">
    <location>
        <begin position="1"/>
        <end position="21"/>
    </location>
</feature>
<name>A0A9W6QHH4_9PSEU</name>
<evidence type="ECO:0000313" key="7">
    <source>
        <dbReference type="Proteomes" id="UP001165042"/>
    </source>
</evidence>
<evidence type="ECO:0000256" key="3">
    <source>
        <dbReference type="ARBA" id="ARBA00023163"/>
    </source>
</evidence>
<protein>
    <recommendedName>
        <fullName evidence="5">HTH araC/xylS-type domain-containing protein</fullName>
    </recommendedName>
</protein>
<dbReference type="GO" id="GO:0043565">
    <property type="term" value="F:sequence-specific DNA binding"/>
    <property type="evidence" value="ECO:0007669"/>
    <property type="project" value="InterPro"/>
</dbReference>
<evidence type="ECO:0000313" key="6">
    <source>
        <dbReference type="EMBL" id="GLW89487.1"/>
    </source>
</evidence>
<keyword evidence="1" id="KW-0805">Transcription regulation</keyword>
<evidence type="ECO:0000256" key="2">
    <source>
        <dbReference type="ARBA" id="ARBA00023125"/>
    </source>
</evidence>
<evidence type="ECO:0000259" key="5">
    <source>
        <dbReference type="PROSITE" id="PS01124"/>
    </source>
</evidence>
<dbReference type="PANTHER" id="PTHR46796:SF12">
    <property type="entry name" value="HTH-TYPE DNA-BINDING TRANSCRIPTIONAL ACTIVATOR EUTR"/>
    <property type="match status" value="1"/>
</dbReference>
<accession>A0A9W6QHH4</accession>
<dbReference type="PROSITE" id="PS01124">
    <property type="entry name" value="HTH_ARAC_FAMILY_2"/>
    <property type="match status" value="1"/>
</dbReference>
<evidence type="ECO:0000256" key="1">
    <source>
        <dbReference type="ARBA" id="ARBA00023015"/>
    </source>
</evidence>
<dbReference type="InterPro" id="IPR018060">
    <property type="entry name" value="HTH_AraC"/>
</dbReference>
<dbReference type="EMBL" id="BSSD01000001">
    <property type="protein sequence ID" value="GLW89487.1"/>
    <property type="molecule type" value="Genomic_DNA"/>
</dbReference>
<dbReference type="Gene3D" id="1.10.10.60">
    <property type="entry name" value="Homeodomain-like"/>
    <property type="match status" value="1"/>
</dbReference>
<keyword evidence="2" id="KW-0238">DNA-binding</keyword>
<keyword evidence="3" id="KW-0804">Transcription</keyword>
<dbReference type="InterPro" id="IPR050204">
    <property type="entry name" value="AraC_XylS_family_regulators"/>
</dbReference>
<dbReference type="Pfam" id="PF12833">
    <property type="entry name" value="HTH_18"/>
    <property type="match status" value="1"/>
</dbReference>
<dbReference type="Proteomes" id="UP001165042">
    <property type="component" value="Unassembled WGS sequence"/>
</dbReference>
<evidence type="ECO:0000256" key="4">
    <source>
        <dbReference type="SAM" id="MobiDB-lite"/>
    </source>
</evidence>